<feature type="binding site" evidence="10">
    <location>
        <begin position="231"/>
        <end position="235"/>
    </location>
    <ligand>
        <name>GTP</name>
        <dbReference type="ChEBI" id="CHEBI:37565"/>
    </ligand>
</feature>
<evidence type="ECO:0000256" key="3">
    <source>
        <dbReference type="ARBA" id="ARBA00022619"/>
    </source>
</evidence>
<dbReference type="PANTHER" id="PTHR21327:SF18">
    <property type="entry name" value="3,4-DIHYDROXY-2-BUTANONE 4-PHOSPHATE SYNTHASE"/>
    <property type="match status" value="1"/>
</dbReference>
<comment type="catalytic activity">
    <reaction evidence="9 10">
        <text>GTP + 4 H2O = 2,5-diamino-6-hydroxy-4-(5-phosphoribosylamino)-pyrimidine + formate + 2 phosphate + 3 H(+)</text>
        <dbReference type="Rhea" id="RHEA:23704"/>
        <dbReference type="ChEBI" id="CHEBI:15377"/>
        <dbReference type="ChEBI" id="CHEBI:15378"/>
        <dbReference type="ChEBI" id="CHEBI:15740"/>
        <dbReference type="ChEBI" id="CHEBI:37565"/>
        <dbReference type="ChEBI" id="CHEBI:43474"/>
        <dbReference type="ChEBI" id="CHEBI:58614"/>
        <dbReference type="EC" id="3.5.4.25"/>
    </reaction>
</comment>
<evidence type="ECO:0000256" key="1">
    <source>
        <dbReference type="ARBA" id="ARBA00004853"/>
    </source>
</evidence>
<dbReference type="GO" id="GO:0003935">
    <property type="term" value="F:GTP cyclohydrolase II activity"/>
    <property type="evidence" value="ECO:0007669"/>
    <property type="project" value="UniProtKB-UniRule"/>
</dbReference>
<dbReference type="InterPro" id="IPR000926">
    <property type="entry name" value="RibA"/>
</dbReference>
<feature type="domain" description="GTP cyclohydrolase II" evidence="11">
    <location>
        <begin position="189"/>
        <end position="350"/>
    </location>
</feature>
<dbReference type="GO" id="GO:0009231">
    <property type="term" value="P:riboflavin biosynthetic process"/>
    <property type="evidence" value="ECO:0007669"/>
    <property type="project" value="UniProtKB-UniRule"/>
</dbReference>
<dbReference type="Gene3D" id="3.90.870.10">
    <property type="entry name" value="DHBP synthase"/>
    <property type="match status" value="1"/>
</dbReference>
<gene>
    <name evidence="10 12" type="primary">ribA</name>
    <name evidence="12" type="ORF">ENT52_07995</name>
</gene>
<dbReference type="NCBIfam" id="TIGR00505">
    <property type="entry name" value="ribA"/>
    <property type="match status" value="1"/>
</dbReference>
<dbReference type="EC" id="3.5.4.25" evidence="10"/>
<dbReference type="Pfam" id="PF00926">
    <property type="entry name" value="DHBP_synthase"/>
    <property type="match status" value="1"/>
</dbReference>
<comment type="similarity">
    <text evidence="2">In the N-terminal section; belongs to the DHBP synthase family.</text>
</comment>
<comment type="cofactor">
    <cofactor evidence="10">
        <name>Zn(2+)</name>
        <dbReference type="ChEBI" id="CHEBI:29105"/>
    </cofactor>
    <text evidence="10">Binds 1 zinc ion per subunit.</text>
</comment>
<dbReference type="InterPro" id="IPR032677">
    <property type="entry name" value="GTP_cyclohydro_II"/>
</dbReference>
<feature type="binding site" evidence="10">
    <location>
        <position position="252"/>
    </location>
    <ligand>
        <name>GTP</name>
        <dbReference type="ChEBI" id="CHEBI:37565"/>
    </ligand>
</feature>
<dbReference type="GO" id="GO:0008686">
    <property type="term" value="F:3,4-dihydroxy-2-butanone-4-phosphate synthase activity"/>
    <property type="evidence" value="ECO:0007669"/>
    <property type="project" value="InterPro"/>
</dbReference>
<comment type="pathway">
    <text evidence="1 10">Cofactor biosynthesis; riboflavin biosynthesis; 5-amino-6-(D-ribitylamino)uracil from GTP: step 1/4.</text>
</comment>
<feature type="binding site" evidence="10">
    <location>
        <begin position="275"/>
        <end position="277"/>
    </location>
    <ligand>
        <name>GTP</name>
        <dbReference type="ChEBI" id="CHEBI:37565"/>
    </ligand>
</feature>
<evidence type="ECO:0000313" key="12">
    <source>
        <dbReference type="EMBL" id="HGT83646.1"/>
    </source>
</evidence>
<keyword evidence="3 10" id="KW-0686">Riboflavin biosynthesis</keyword>
<dbReference type="CDD" id="cd00641">
    <property type="entry name" value="GTP_cyclohydro2"/>
    <property type="match status" value="1"/>
</dbReference>
<comment type="function">
    <text evidence="10">Catalyzes the conversion of GTP to 2,5-diamino-6-ribosylamino-4(3H)-pyrimidinone 5'-phosphate (DARP), formate and pyrophosphate.</text>
</comment>
<accession>A0A7J3M3Z7</accession>
<evidence type="ECO:0000256" key="2">
    <source>
        <dbReference type="ARBA" id="ARBA00005520"/>
    </source>
</evidence>
<keyword evidence="4 10" id="KW-0479">Metal-binding</keyword>
<dbReference type="NCBIfam" id="NF001591">
    <property type="entry name" value="PRK00393.1"/>
    <property type="match status" value="1"/>
</dbReference>
<name>A0A7J3M3Z7_ARCFL</name>
<comment type="caution">
    <text evidence="12">The sequence shown here is derived from an EMBL/GenBank/DDBJ whole genome shotgun (WGS) entry which is preliminary data.</text>
</comment>
<dbReference type="SUPFAM" id="SSF142695">
    <property type="entry name" value="RibA-like"/>
    <property type="match status" value="1"/>
</dbReference>
<keyword evidence="8 10" id="KW-0342">GTP-binding</keyword>
<keyword evidence="5 10" id="KW-0547">Nucleotide-binding</keyword>
<dbReference type="GO" id="GO:0005525">
    <property type="term" value="F:GTP binding"/>
    <property type="evidence" value="ECO:0007669"/>
    <property type="project" value="UniProtKB-KW"/>
</dbReference>
<evidence type="ECO:0000256" key="8">
    <source>
        <dbReference type="ARBA" id="ARBA00023134"/>
    </source>
</evidence>
<dbReference type="AlphaFoldDB" id="A0A7J3M3Z7"/>
<sequence length="380" mass="42795">MQDLVSKLKKGDFVIVCEDEKCFLCTPAETITAEKIIFLMRNCDEIRLSLPWSKIFSLGLNKFFYFNGNLIAVDPKKWAISAEDRAEFIKKIVNSTLEISEIKFPGRIFIEETKKMGVLERPGIAEACSDIVKLSGFSPYAVYAPLMTHDGKVANRSYAESFAKENAIQIIDIRDLIEFRLKTEKIVEKAVEATLPTKFYGTFRALGYRTPLGEILVLVKGNVSDEDVLVRIHSECLTGDVIHSLRCDCGEQLESALKMIEREGKGILIYMRGQEGRGIGLINKLMAYKLQENGVDTVDANIKLGFPPDMRSYGVAAQILMDLGVKSIRLLTNNPSKIEELAKYGFRVKREAIEVEPTEVNLAYLRAKKDKMGHFLCIND</sequence>
<dbReference type="EMBL" id="DSYZ01000149">
    <property type="protein sequence ID" value="HGT83646.1"/>
    <property type="molecule type" value="Genomic_DNA"/>
</dbReference>
<evidence type="ECO:0000256" key="9">
    <source>
        <dbReference type="ARBA" id="ARBA00049295"/>
    </source>
</evidence>
<dbReference type="InterPro" id="IPR000422">
    <property type="entry name" value="DHBP_synthase_RibB"/>
</dbReference>
<comment type="similarity">
    <text evidence="10">Belongs to the GTP cyclohydrolase II family.</text>
</comment>
<evidence type="ECO:0000256" key="10">
    <source>
        <dbReference type="HAMAP-Rule" id="MF_00179"/>
    </source>
</evidence>
<keyword evidence="7 10" id="KW-0862">Zinc</keyword>
<dbReference type="Gene3D" id="3.40.50.10990">
    <property type="entry name" value="GTP cyclohydrolase II"/>
    <property type="match status" value="1"/>
</dbReference>
<dbReference type="Pfam" id="PF00925">
    <property type="entry name" value="GTP_cyclohydro2"/>
    <property type="match status" value="1"/>
</dbReference>
<feature type="active site" description="Nucleophile" evidence="10">
    <location>
        <position position="311"/>
    </location>
</feature>
<feature type="binding site" evidence="10">
    <location>
        <position position="337"/>
    </location>
    <ligand>
        <name>GTP</name>
        <dbReference type="ChEBI" id="CHEBI:37565"/>
    </ligand>
</feature>
<dbReference type="FunFam" id="3.40.50.10990:FF:000001">
    <property type="entry name" value="Riboflavin biosynthesis protein RibBA"/>
    <property type="match status" value="1"/>
</dbReference>
<dbReference type="UniPathway" id="UPA00275">
    <property type="reaction ID" value="UER00400"/>
</dbReference>
<feature type="binding site" evidence="10">
    <location>
        <position position="332"/>
    </location>
    <ligand>
        <name>GTP</name>
        <dbReference type="ChEBI" id="CHEBI:37565"/>
    </ligand>
</feature>
<evidence type="ECO:0000256" key="7">
    <source>
        <dbReference type="ARBA" id="ARBA00022833"/>
    </source>
</evidence>
<feature type="binding site" evidence="10">
    <location>
        <position position="247"/>
    </location>
    <ligand>
        <name>Zn(2+)</name>
        <dbReference type="ChEBI" id="CHEBI:29105"/>
        <note>catalytic</note>
    </ligand>
</feature>
<evidence type="ECO:0000259" key="11">
    <source>
        <dbReference type="Pfam" id="PF00925"/>
    </source>
</evidence>
<reference evidence="12" key="1">
    <citation type="journal article" date="2020" name="mSystems">
        <title>Genome- and Community-Level Interaction Insights into Carbon Utilization and Element Cycling Functions of Hydrothermarchaeota in Hydrothermal Sediment.</title>
        <authorList>
            <person name="Zhou Z."/>
            <person name="Liu Y."/>
            <person name="Xu W."/>
            <person name="Pan J."/>
            <person name="Luo Z.H."/>
            <person name="Li M."/>
        </authorList>
    </citation>
    <scope>NUCLEOTIDE SEQUENCE [LARGE SCALE GENOMIC DNA]</scope>
    <source>
        <strain evidence="12">SpSt-587</strain>
    </source>
</reference>
<protein>
    <recommendedName>
        <fullName evidence="10">GTP cyclohydrolase-2</fullName>
        <ecNumber evidence="10">3.5.4.25</ecNumber>
    </recommendedName>
    <alternativeName>
        <fullName evidence="10">GTP cyclohydrolase II</fullName>
    </alternativeName>
</protein>
<dbReference type="PANTHER" id="PTHR21327">
    <property type="entry name" value="GTP CYCLOHYDROLASE II-RELATED"/>
    <property type="match status" value="1"/>
</dbReference>
<dbReference type="PIRSF" id="PIRSF001259">
    <property type="entry name" value="RibA"/>
    <property type="match status" value="1"/>
</dbReference>
<evidence type="ECO:0000256" key="6">
    <source>
        <dbReference type="ARBA" id="ARBA00022801"/>
    </source>
</evidence>
<dbReference type="InterPro" id="IPR036144">
    <property type="entry name" value="RibA-like_sf"/>
</dbReference>
<dbReference type="HAMAP" id="MF_00179">
    <property type="entry name" value="RibA"/>
    <property type="match status" value="1"/>
</dbReference>
<feature type="active site" description="Proton acceptor" evidence="10">
    <location>
        <position position="309"/>
    </location>
</feature>
<feature type="binding site" evidence="10">
    <location>
        <position position="236"/>
    </location>
    <ligand>
        <name>Zn(2+)</name>
        <dbReference type="ChEBI" id="CHEBI:29105"/>
        <note>catalytic</note>
    </ligand>
</feature>
<organism evidence="12">
    <name type="scientific">Archaeoglobus fulgidus</name>
    <dbReference type="NCBI Taxonomy" id="2234"/>
    <lineage>
        <taxon>Archaea</taxon>
        <taxon>Methanobacteriati</taxon>
        <taxon>Methanobacteriota</taxon>
        <taxon>Archaeoglobi</taxon>
        <taxon>Archaeoglobales</taxon>
        <taxon>Archaeoglobaceae</taxon>
        <taxon>Archaeoglobus</taxon>
    </lineage>
</organism>
<feature type="binding site" evidence="10">
    <location>
        <position position="249"/>
    </location>
    <ligand>
        <name>Zn(2+)</name>
        <dbReference type="ChEBI" id="CHEBI:29105"/>
        <note>catalytic</note>
    </ligand>
</feature>
<evidence type="ECO:0000256" key="5">
    <source>
        <dbReference type="ARBA" id="ARBA00022741"/>
    </source>
</evidence>
<dbReference type="GO" id="GO:0008270">
    <property type="term" value="F:zinc ion binding"/>
    <property type="evidence" value="ECO:0007669"/>
    <property type="project" value="UniProtKB-UniRule"/>
</dbReference>
<keyword evidence="6 10" id="KW-0378">Hydrolase</keyword>
<dbReference type="InterPro" id="IPR017945">
    <property type="entry name" value="DHBP_synth_RibB-like_a/b_dom"/>
</dbReference>
<dbReference type="GO" id="GO:0005829">
    <property type="term" value="C:cytosol"/>
    <property type="evidence" value="ECO:0007669"/>
    <property type="project" value="TreeGrafter"/>
</dbReference>
<feature type="binding site" evidence="10">
    <location>
        <position position="297"/>
    </location>
    <ligand>
        <name>GTP</name>
        <dbReference type="ChEBI" id="CHEBI:37565"/>
    </ligand>
</feature>
<dbReference type="SUPFAM" id="SSF55821">
    <property type="entry name" value="YrdC/RibB"/>
    <property type="match status" value="1"/>
</dbReference>
<evidence type="ECO:0000256" key="4">
    <source>
        <dbReference type="ARBA" id="ARBA00022723"/>
    </source>
</evidence>
<proteinExistence type="inferred from homology"/>